<evidence type="ECO:0000313" key="3">
    <source>
        <dbReference type="Proteomes" id="UP000004116"/>
    </source>
</evidence>
<comment type="caution">
    <text evidence="2">The sequence shown here is derived from an EMBL/GenBank/DDBJ whole genome shotgun (WGS) entry which is preliminary data.</text>
</comment>
<evidence type="ECO:0000313" key="2">
    <source>
        <dbReference type="EMBL" id="EGY28857.1"/>
    </source>
</evidence>
<organism evidence="2 3">
    <name type="scientific">Candidatus Regiella insecticola 5.15</name>
    <dbReference type="NCBI Taxonomy" id="1005043"/>
    <lineage>
        <taxon>Bacteria</taxon>
        <taxon>Pseudomonadati</taxon>
        <taxon>Pseudomonadota</taxon>
        <taxon>Gammaproteobacteria</taxon>
        <taxon>Enterobacterales</taxon>
        <taxon>Enterobacteriaceae</taxon>
        <taxon>aphid secondary symbionts</taxon>
        <taxon>Candidatus Regiella</taxon>
    </lineage>
</organism>
<keyword evidence="1" id="KW-0472">Membrane</keyword>
<proteinExistence type="predicted"/>
<keyword evidence="3" id="KW-1185">Reference proteome</keyword>
<dbReference type="AlphaFoldDB" id="G2GZH0"/>
<keyword evidence="1" id="KW-0812">Transmembrane</keyword>
<name>G2GZH0_9ENTR</name>
<protein>
    <submittedName>
        <fullName evidence="2">Uncharacterized protein</fullName>
    </submittedName>
</protein>
<accession>G2GZH0</accession>
<gene>
    <name evidence="2" type="ORF">Rin_00011870</name>
</gene>
<evidence type="ECO:0000256" key="1">
    <source>
        <dbReference type="SAM" id="Phobius"/>
    </source>
</evidence>
<keyword evidence="1" id="KW-1133">Transmembrane helix</keyword>
<feature type="transmembrane region" description="Helical" evidence="1">
    <location>
        <begin position="45"/>
        <end position="67"/>
    </location>
</feature>
<dbReference type="EMBL" id="AGCA01000296">
    <property type="protein sequence ID" value="EGY28857.1"/>
    <property type="molecule type" value="Genomic_DNA"/>
</dbReference>
<dbReference type="Proteomes" id="UP000004116">
    <property type="component" value="Unassembled WGS sequence"/>
</dbReference>
<reference evidence="2 3" key="1">
    <citation type="journal article" date="2012" name="Genome Res.">
        <title>Genomic basis of endosymbiont-conferred protection against an insect parasitoid.</title>
        <authorList>
            <person name="Hansen A.K."/>
            <person name="Vorburger C."/>
            <person name="Moran N.A."/>
        </authorList>
    </citation>
    <scope>NUCLEOTIDE SEQUENCE [LARGE SCALE GENOMIC DNA]</scope>
    <source>
        <strain evidence="3">R5.15</strain>
    </source>
</reference>
<sequence>MPPLPIYWKNIYIPFAFKAAALLAASSRPHGMSTLIGLISGRLTATWRTLGIYPYSLLLFLLFSPVMPDRVIL</sequence>